<accession>A0A927ZL45</accession>
<comment type="caution">
    <text evidence="1">The sequence shown here is derived from an EMBL/GenBank/DDBJ whole genome shotgun (WGS) entry which is preliminary data.</text>
</comment>
<protein>
    <submittedName>
        <fullName evidence="1">Uncharacterized protein</fullName>
    </submittedName>
</protein>
<sequence length="70" mass="8285">MVKCDFLSTYDEYVECSKDCALYNWAENNNKCPFKELSSKGSKIKNLYDYDLYKEDKSLPISLLYKDSYL</sequence>
<organism evidence="1 2">
    <name type="scientific">Clostridium sulfidigenes</name>
    <dbReference type="NCBI Taxonomy" id="318464"/>
    <lineage>
        <taxon>Bacteria</taxon>
        <taxon>Bacillati</taxon>
        <taxon>Bacillota</taxon>
        <taxon>Clostridia</taxon>
        <taxon>Eubacteriales</taxon>
        <taxon>Clostridiaceae</taxon>
        <taxon>Clostridium</taxon>
    </lineage>
</organism>
<dbReference type="RefSeq" id="WP_035131397.1">
    <property type="nucleotide sequence ID" value="NZ_JBQHQR010000007.1"/>
</dbReference>
<evidence type="ECO:0000313" key="2">
    <source>
        <dbReference type="Proteomes" id="UP000768462"/>
    </source>
</evidence>
<reference evidence="1" key="1">
    <citation type="submission" date="2019-04" db="EMBL/GenBank/DDBJ databases">
        <title>Evolution of Biomass-Degrading Anaerobic Consortia Revealed by Metagenomics.</title>
        <authorList>
            <person name="Peng X."/>
        </authorList>
    </citation>
    <scope>NUCLEOTIDE SEQUENCE</scope>
    <source>
        <strain evidence="1">SIG254</strain>
    </source>
</reference>
<dbReference type="AlphaFoldDB" id="A0A927ZL45"/>
<dbReference type="EMBL" id="SVCM01000145">
    <property type="protein sequence ID" value="MBE6061019.1"/>
    <property type="molecule type" value="Genomic_DNA"/>
</dbReference>
<gene>
    <name evidence="1" type="ORF">E7215_12720</name>
</gene>
<proteinExistence type="predicted"/>
<name>A0A927ZL45_9CLOT</name>
<evidence type="ECO:0000313" key="1">
    <source>
        <dbReference type="EMBL" id="MBE6061019.1"/>
    </source>
</evidence>
<dbReference type="Proteomes" id="UP000768462">
    <property type="component" value="Unassembled WGS sequence"/>
</dbReference>